<protein>
    <submittedName>
        <fullName evidence="3">Uncharacterized protein</fullName>
    </submittedName>
</protein>
<name>J4CDL7_THEOR</name>
<proteinExistence type="predicted"/>
<keyword evidence="2" id="KW-0812">Transmembrane</keyword>
<dbReference type="EMBL" id="AP011948">
    <property type="protein sequence ID" value="BAM41362.1"/>
    <property type="molecule type" value="Genomic_DNA"/>
</dbReference>
<feature type="transmembrane region" description="Helical" evidence="2">
    <location>
        <begin position="555"/>
        <end position="581"/>
    </location>
</feature>
<dbReference type="Proteomes" id="UP000003786">
    <property type="component" value="Chromosome 3"/>
</dbReference>
<keyword evidence="2" id="KW-0472">Membrane</keyword>
<feature type="compositionally biased region" description="Basic and acidic residues" evidence="1">
    <location>
        <begin position="525"/>
        <end position="537"/>
    </location>
</feature>
<keyword evidence="2" id="KW-1133">Transmembrane helix</keyword>
<feature type="region of interest" description="Disordered" evidence="1">
    <location>
        <begin position="525"/>
        <end position="547"/>
    </location>
</feature>
<accession>J4CDL7</accession>
<dbReference type="AlphaFoldDB" id="J4CDL7"/>
<dbReference type="VEuPathDB" id="PiroplasmaDB:TOT_030000624"/>
<dbReference type="RefSeq" id="XP_009691663.1">
    <property type="nucleotide sequence ID" value="XM_009693368.1"/>
</dbReference>
<evidence type="ECO:0000313" key="3">
    <source>
        <dbReference type="EMBL" id="BAM41362.1"/>
    </source>
</evidence>
<gene>
    <name evidence="3" type="ORF">TOT_030000624</name>
</gene>
<keyword evidence="4" id="KW-1185">Reference proteome</keyword>
<dbReference type="KEGG" id="tot:TOT_030000624"/>
<dbReference type="GeneID" id="20715788"/>
<sequence>MGLGYSDLHVYFYSKKDQAYGSGYTVTPTQKTFEGCSDFQVITHAISFTKPDDGLNYNVLLYDGYDNKTEGNYVFGYYYPRNPNEVIKQVDVYYSVLAPNVPLVISFVTKGDQNYNCVPQDLKDAGWDRAYKITEYNSFKSLSKIILDGEYNKLSRKRKIKFTIGKEKVDIFADKQELGNDKSYRFIFTPKGNLSVLGSNYMFAINFNSNEPICPDDPDPEVPRDCKRLQVYKKCTQTNKNSQEKCRENLDILAFRKSLKYDTKHPNKIDEYFLRSFTGELYDGIIVYFEKKKARRPKQYCGLHEYNNNKVLLLEFIESSKPKKHLKRKDSEGYCWVEDSIKYTSDTELSTCLGEIQQGLDQNAVTVIIDEKRQYNGLEGFESGGTNKVCKKYTYKFNKANNPIIVFARSTISITAKGLKDVKAKHVEVYYLNAGGKEDTQPFLIVFDEKGDGKEKKNNKPYHFTNSEKFEEWKPFEFKNGEENLKDEKLIEKLELKIKQIETNGGCIPNLTLLRWYAHEILIGKEPDPPTKEEEVTPQKPKPFDPPPKEETLPIWLIVGCVAAGVVLIVTLVVVYGIYWYNTTIKLLT</sequence>
<evidence type="ECO:0000256" key="2">
    <source>
        <dbReference type="SAM" id="Phobius"/>
    </source>
</evidence>
<reference evidence="3 4" key="1">
    <citation type="journal article" date="2012" name="MBio">
        <title>Comparative genome analysis of three eukaryotic parasites with differing abilities to transform leukocytes reveals key mediators of Theileria-induced leukocyte transformation.</title>
        <authorList>
            <person name="Hayashida K."/>
            <person name="Hara Y."/>
            <person name="Abe T."/>
            <person name="Yamasaki C."/>
            <person name="Toyoda A."/>
            <person name="Kosuge T."/>
            <person name="Suzuki Y."/>
            <person name="Sato Y."/>
            <person name="Kawashima S."/>
            <person name="Katayama T."/>
            <person name="Wakaguri H."/>
            <person name="Inoue N."/>
            <person name="Homma K."/>
            <person name="Tada-Umezaki M."/>
            <person name="Yagi Y."/>
            <person name="Fujii Y."/>
            <person name="Habara T."/>
            <person name="Kanehisa M."/>
            <person name="Watanabe H."/>
            <person name="Ito K."/>
            <person name="Gojobori T."/>
            <person name="Sugawara H."/>
            <person name="Imanishi T."/>
            <person name="Weir W."/>
            <person name="Gardner M."/>
            <person name="Pain A."/>
            <person name="Shiels B."/>
            <person name="Hattori M."/>
            <person name="Nene V."/>
            <person name="Sugimoto C."/>
        </authorList>
    </citation>
    <scope>NUCLEOTIDE SEQUENCE [LARGE SCALE GENOMIC DNA]</scope>
    <source>
        <strain evidence="3 4">Shintoku</strain>
    </source>
</reference>
<evidence type="ECO:0000256" key="1">
    <source>
        <dbReference type="SAM" id="MobiDB-lite"/>
    </source>
</evidence>
<evidence type="ECO:0000313" key="4">
    <source>
        <dbReference type="Proteomes" id="UP000003786"/>
    </source>
</evidence>
<organism evidence="3 4">
    <name type="scientific">Theileria orientalis strain Shintoku</name>
    <dbReference type="NCBI Taxonomy" id="869250"/>
    <lineage>
        <taxon>Eukaryota</taxon>
        <taxon>Sar</taxon>
        <taxon>Alveolata</taxon>
        <taxon>Apicomplexa</taxon>
        <taxon>Aconoidasida</taxon>
        <taxon>Piroplasmida</taxon>
        <taxon>Theileriidae</taxon>
        <taxon>Theileria</taxon>
    </lineage>
</organism>